<dbReference type="InParanoid" id="A0A165YZ68"/>
<dbReference type="Proteomes" id="UP000077266">
    <property type="component" value="Unassembled WGS sequence"/>
</dbReference>
<reference evidence="2 3" key="1">
    <citation type="journal article" date="2016" name="Mol. Biol. Evol.">
        <title>Comparative Genomics of Early-Diverging Mushroom-Forming Fungi Provides Insights into the Origins of Lignocellulose Decay Capabilities.</title>
        <authorList>
            <person name="Nagy L.G."/>
            <person name="Riley R."/>
            <person name="Tritt A."/>
            <person name="Adam C."/>
            <person name="Daum C."/>
            <person name="Floudas D."/>
            <person name="Sun H."/>
            <person name="Yadav J.S."/>
            <person name="Pangilinan J."/>
            <person name="Larsson K.H."/>
            <person name="Matsuura K."/>
            <person name="Barry K."/>
            <person name="Labutti K."/>
            <person name="Kuo R."/>
            <person name="Ohm R.A."/>
            <person name="Bhattacharya S.S."/>
            <person name="Shirouzu T."/>
            <person name="Yoshinaga Y."/>
            <person name="Martin F.M."/>
            <person name="Grigoriev I.V."/>
            <person name="Hibbett D.S."/>
        </authorList>
    </citation>
    <scope>NUCLEOTIDE SEQUENCE [LARGE SCALE GENOMIC DNA]</scope>
    <source>
        <strain evidence="2 3">HHB12029</strain>
    </source>
</reference>
<proteinExistence type="predicted"/>
<sequence>LLSLEYSDGIDCLCSCLSGHQATYRCLDCYTSKPCCSVCMVETHRSLPFHRIEFWNGLHFERAALDAIGLRIYLGHDGVICPGVSAEGKTVEVHEVKLSIAHLNGIHTLHVVPCWCRGPRQAKQDMVEQLIRARLFPATLSNPTTAYTIELLEHWHLESLQSKKSTWDYWQALCQKSAKGVDRVRVSGRYTAFLRAGRQWRVLKMLIRSGQAHAIDKHLPTNRWPGSVVVVCPACPEPEFNLQENWEELLSNPEHRYKFILWHGTDGMFKTYLKVKRRDKDDDSLLSGQAFFPTREDWEKYCADHSEIEQNGPCPSYDKMHKIHNMNDREVSGLSAVCCIRHSIFAARGMVDLKLGEKY</sequence>
<protein>
    <recommendedName>
        <fullName evidence="1">CxC2-like cysteine cluster KDZ transposase-associated domain-containing protein</fullName>
    </recommendedName>
</protein>
<dbReference type="EMBL" id="KV427240">
    <property type="protein sequence ID" value="KZV77999.1"/>
    <property type="molecule type" value="Genomic_DNA"/>
</dbReference>
<dbReference type="AlphaFoldDB" id="A0A165YZ68"/>
<dbReference type="OrthoDB" id="3257613at2759"/>
<dbReference type="Pfam" id="PF18803">
    <property type="entry name" value="CxC2"/>
    <property type="match status" value="1"/>
</dbReference>
<feature type="domain" description="CxC2-like cysteine cluster KDZ transposase-associated" evidence="1">
    <location>
        <begin position="65"/>
        <end position="177"/>
    </location>
</feature>
<dbReference type="InterPro" id="IPR041457">
    <property type="entry name" value="CxC2_KDZ-assoc"/>
</dbReference>
<dbReference type="Pfam" id="PF18758">
    <property type="entry name" value="KDZ"/>
    <property type="match status" value="1"/>
</dbReference>
<keyword evidence="3" id="KW-1185">Reference proteome</keyword>
<evidence type="ECO:0000313" key="2">
    <source>
        <dbReference type="EMBL" id="KZV77999.1"/>
    </source>
</evidence>
<accession>A0A165YZ68</accession>
<feature type="non-terminal residue" evidence="2">
    <location>
        <position position="359"/>
    </location>
</feature>
<organism evidence="2 3">
    <name type="scientific">Exidia glandulosa HHB12029</name>
    <dbReference type="NCBI Taxonomy" id="1314781"/>
    <lineage>
        <taxon>Eukaryota</taxon>
        <taxon>Fungi</taxon>
        <taxon>Dikarya</taxon>
        <taxon>Basidiomycota</taxon>
        <taxon>Agaricomycotina</taxon>
        <taxon>Agaricomycetes</taxon>
        <taxon>Auriculariales</taxon>
        <taxon>Exidiaceae</taxon>
        <taxon>Exidia</taxon>
    </lineage>
</organism>
<feature type="non-terminal residue" evidence="2">
    <location>
        <position position="1"/>
    </location>
</feature>
<gene>
    <name evidence="2" type="ORF">EXIGLDRAFT_583392</name>
</gene>
<name>A0A165YZ68_EXIGL</name>
<evidence type="ECO:0000259" key="1">
    <source>
        <dbReference type="Pfam" id="PF18803"/>
    </source>
</evidence>
<evidence type="ECO:0000313" key="3">
    <source>
        <dbReference type="Proteomes" id="UP000077266"/>
    </source>
</evidence>
<dbReference type="InterPro" id="IPR040521">
    <property type="entry name" value="KDZ"/>
</dbReference>
<dbReference type="STRING" id="1314781.A0A165YZ68"/>